<keyword evidence="3" id="KW-1185">Reference proteome</keyword>
<dbReference type="Pfam" id="PF01548">
    <property type="entry name" value="DEDD_Tnp_IS110"/>
    <property type="match status" value="1"/>
</dbReference>
<feature type="domain" description="Transposase IS110-like N-terminal" evidence="1">
    <location>
        <begin position="18"/>
        <end position="56"/>
    </location>
</feature>
<evidence type="ECO:0000313" key="3">
    <source>
        <dbReference type="Proteomes" id="UP001305815"/>
    </source>
</evidence>
<evidence type="ECO:0000259" key="1">
    <source>
        <dbReference type="Pfam" id="PF01548"/>
    </source>
</evidence>
<evidence type="ECO:0000313" key="2">
    <source>
        <dbReference type="EMBL" id="BDZ76298.1"/>
    </source>
</evidence>
<dbReference type="Proteomes" id="UP001305815">
    <property type="component" value="Chromosome"/>
</dbReference>
<sequence length="69" mass="8037">MVLNSIKFIQKRFFKIYVGIDVAKDKHDCFITNSDGEVLFKPFIIPNNRDDFVQIASLNGHLCHIRRTV</sequence>
<dbReference type="EMBL" id="AP027742">
    <property type="protein sequence ID" value="BDZ76298.1"/>
    <property type="molecule type" value="Genomic_DNA"/>
</dbReference>
<reference evidence="3" key="1">
    <citation type="journal article" date="2023" name="Int. J. Syst. Evol. Microbiol.">
        <title>Claveliimonas bilis gen. nov., sp. nov., deoxycholic acid-producing bacteria isolated from human faeces, and reclassification of Sellimonas monacensis Zenner et al. 2021 as Claveliimonas monacensis comb. nov.</title>
        <authorList>
            <person name="Hisatomi A."/>
            <person name="Kastawa N.W.E.P.G."/>
            <person name="Song I."/>
            <person name="Ohkuma M."/>
            <person name="Fukiya S."/>
            <person name="Sakamoto M."/>
        </authorList>
    </citation>
    <scope>NUCLEOTIDE SEQUENCE [LARGE SCALE GENOMIC DNA]</scope>
    <source>
        <strain evidence="3">12BBH14</strain>
    </source>
</reference>
<protein>
    <recommendedName>
        <fullName evidence="1">Transposase IS110-like N-terminal domain-containing protein</fullName>
    </recommendedName>
</protein>
<dbReference type="InterPro" id="IPR002525">
    <property type="entry name" value="Transp_IS110-like_N"/>
</dbReference>
<accession>A0ABM8I2T3</accession>
<gene>
    <name evidence="2" type="ORF">Lac1_04810</name>
</gene>
<proteinExistence type="predicted"/>
<name>A0ABM8I2T3_9FIRM</name>
<organism evidence="2 3">
    <name type="scientific">Claveliimonas bilis</name>
    <dbReference type="NCBI Taxonomy" id="3028070"/>
    <lineage>
        <taxon>Bacteria</taxon>
        <taxon>Bacillati</taxon>
        <taxon>Bacillota</taxon>
        <taxon>Clostridia</taxon>
        <taxon>Lachnospirales</taxon>
        <taxon>Lachnospiraceae</taxon>
        <taxon>Claveliimonas</taxon>
    </lineage>
</organism>